<sequence>MPALNITQLPNPTTPMAFVPPDLAQQVMTVSWISVGSAAVSPYVLEDIHKICHYANEAVKVLLWDMWDNICSDYRLVTAFTIQLPTIVYFLSRYAEYSGQRILYSPAALTWDCPRFEKIISIGFPIAVSCTSFLFLLRFKAIFNGNKYIVALFICLWIAVVLSTLTGIFGISGVNIGPTEYCATDRFENYVAAAVIVPLVYDTMVFVAISWRLMKEFLVEDPAIHTISGVKALVFGDYLPAFSRSLLQDGQVYYLTTITTGLTAVIILFIPGIPSHVTRTMLTVPNLTLMNIMACRVFRKTKFGMFREASLSTSRLFIPTKEENGELSMPPVVGDATQRESQAISARKTTPDDSLDTLTEL</sequence>
<accession>A0A409VBR3</accession>
<reference evidence="3 4" key="1">
    <citation type="journal article" date="2018" name="Evol. Lett.">
        <title>Horizontal gene cluster transfer increased hallucinogenic mushroom diversity.</title>
        <authorList>
            <person name="Reynolds H.T."/>
            <person name="Vijayakumar V."/>
            <person name="Gluck-Thaler E."/>
            <person name="Korotkin H.B."/>
            <person name="Matheny P.B."/>
            <person name="Slot J.C."/>
        </authorList>
    </citation>
    <scope>NUCLEOTIDE SEQUENCE [LARGE SCALE GENOMIC DNA]</scope>
    <source>
        <strain evidence="3 4">2629</strain>
    </source>
</reference>
<dbReference type="AlphaFoldDB" id="A0A409VBR3"/>
<feature type="transmembrane region" description="Helical" evidence="2">
    <location>
        <begin position="252"/>
        <end position="274"/>
    </location>
</feature>
<gene>
    <name evidence="3" type="ORF">CVT24_008464</name>
</gene>
<dbReference type="Proteomes" id="UP000284842">
    <property type="component" value="Unassembled WGS sequence"/>
</dbReference>
<name>A0A409VBR3_9AGAR</name>
<evidence type="ECO:0000313" key="3">
    <source>
        <dbReference type="EMBL" id="PPQ64454.1"/>
    </source>
</evidence>
<evidence type="ECO:0000313" key="4">
    <source>
        <dbReference type="Proteomes" id="UP000284842"/>
    </source>
</evidence>
<protein>
    <recommendedName>
        <fullName evidence="5">G-protein coupled receptors family 1 profile domain-containing protein</fullName>
    </recommendedName>
</protein>
<dbReference type="InParanoid" id="A0A409VBR3"/>
<keyword evidence="4" id="KW-1185">Reference proteome</keyword>
<comment type="caution">
    <text evidence="3">The sequence shown here is derived from an EMBL/GenBank/DDBJ whole genome shotgun (WGS) entry which is preliminary data.</text>
</comment>
<keyword evidence="2" id="KW-1133">Transmembrane helix</keyword>
<organism evidence="3 4">
    <name type="scientific">Panaeolus cyanescens</name>
    <dbReference type="NCBI Taxonomy" id="181874"/>
    <lineage>
        <taxon>Eukaryota</taxon>
        <taxon>Fungi</taxon>
        <taxon>Dikarya</taxon>
        <taxon>Basidiomycota</taxon>
        <taxon>Agaricomycotina</taxon>
        <taxon>Agaricomycetes</taxon>
        <taxon>Agaricomycetidae</taxon>
        <taxon>Agaricales</taxon>
        <taxon>Agaricineae</taxon>
        <taxon>Galeropsidaceae</taxon>
        <taxon>Panaeolus</taxon>
    </lineage>
</organism>
<evidence type="ECO:0000256" key="1">
    <source>
        <dbReference type="SAM" id="MobiDB-lite"/>
    </source>
</evidence>
<keyword evidence="2" id="KW-0472">Membrane</keyword>
<dbReference type="STRING" id="181874.A0A409VBR3"/>
<evidence type="ECO:0008006" key="5">
    <source>
        <dbReference type="Google" id="ProtNLM"/>
    </source>
</evidence>
<feature type="region of interest" description="Disordered" evidence="1">
    <location>
        <begin position="325"/>
        <end position="361"/>
    </location>
</feature>
<evidence type="ECO:0000256" key="2">
    <source>
        <dbReference type="SAM" id="Phobius"/>
    </source>
</evidence>
<feature type="compositionally biased region" description="Polar residues" evidence="1">
    <location>
        <begin position="339"/>
        <end position="348"/>
    </location>
</feature>
<feature type="transmembrane region" description="Helical" evidence="2">
    <location>
        <begin position="191"/>
        <end position="211"/>
    </location>
</feature>
<dbReference type="EMBL" id="NHTK01006086">
    <property type="protein sequence ID" value="PPQ64454.1"/>
    <property type="molecule type" value="Genomic_DNA"/>
</dbReference>
<feature type="transmembrane region" description="Helical" evidence="2">
    <location>
        <begin position="149"/>
        <end position="171"/>
    </location>
</feature>
<proteinExistence type="predicted"/>
<feature type="transmembrane region" description="Helical" evidence="2">
    <location>
        <begin position="119"/>
        <end position="137"/>
    </location>
</feature>
<keyword evidence="2" id="KW-0812">Transmembrane</keyword>
<dbReference type="OrthoDB" id="3038990at2759"/>